<dbReference type="InterPro" id="IPR036397">
    <property type="entry name" value="RNaseH_sf"/>
</dbReference>
<reference evidence="1 2" key="1">
    <citation type="journal article" date="2019" name="Commun. Biol.">
        <title>The bagworm genome reveals a unique fibroin gene that provides high tensile strength.</title>
        <authorList>
            <person name="Kono N."/>
            <person name="Nakamura H."/>
            <person name="Ohtoshi R."/>
            <person name="Tomita M."/>
            <person name="Numata K."/>
            <person name="Arakawa K."/>
        </authorList>
    </citation>
    <scope>NUCLEOTIDE SEQUENCE [LARGE SCALE GENOMIC DNA]</scope>
</reference>
<dbReference type="GO" id="GO:0015074">
    <property type="term" value="P:DNA integration"/>
    <property type="evidence" value="ECO:0007669"/>
    <property type="project" value="TreeGrafter"/>
</dbReference>
<comment type="caution">
    <text evidence="1">The sequence shown here is derived from an EMBL/GenBank/DDBJ whole genome shotgun (WGS) entry which is preliminary data.</text>
</comment>
<dbReference type="GO" id="GO:0003690">
    <property type="term" value="F:double-stranded DNA binding"/>
    <property type="evidence" value="ECO:0007669"/>
    <property type="project" value="TreeGrafter"/>
</dbReference>
<proteinExistence type="predicted"/>
<gene>
    <name evidence="1" type="ORF">EVAR_94040_1</name>
</gene>
<dbReference type="InterPro" id="IPR001888">
    <property type="entry name" value="Transposase_1"/>
</dbReference>
<dbReference type="GO" id="GO:0044774">
    <property type="term" value="P:mitotic DNA integrity checkpoint signaling"/>
    <property type="evidence" value="ECO:0007669"/>
    <property type="project" value="TreeGrafter"/>
</dbReference>
<evidence type="ECO:0000313" key="2">
    <source>
        <dbReference type="Proteomes" id="UP000299102"/>
    </source>
</evidence>
<dbReference type="AlphaFoldDB" id="A0A4C1V5D3"/>
<sequence length="107" mass="12493">MNRVLICNSLLKRIETELFLQRLITGREKFITYDKNMRKGSCAKGKQATETIAKPGLTHNKLVPCIWWDWKGVIRYKLLPPAKTINSNLYCQQLTRLNQEIEKSARD</sequence>
<dbReference type="Gene3D" id="3.30.420.10">
    <property type="entry name" value="Ribonuclease H-like superfamily/Ribonuclease H"/>
    <property type="match status" value="1"/>
</dbReference>
<dbReference type="GO" id="GO:0035861">
    <property type="term" value="C:site of double-strand break"/>
    <property type="evidence" value="ECO:0007669"/>
    <property type="project" value="TreeGrafter"/>
</dbReference>
<dbReference type="OrthoDB" id="6433213at2759"/>
<dbReference type="Pfam" id="PF01359">
    <property type="entry name" value="Transposase_1"/>
    <property type="match status" value="1"/>
</dbReference>
<name>A0A4C1V5D3_EUMVA</name>
<dbReference type="EMBL" id="BGZK01000283">
    <property type="protein sequence ID" value="GBP34028.1"/>
    <property type="molecule type" value="Genomic_DNA"/>
</dbReference>
<protein>
    <submittedName>
        <fullName evidence="1">Mariner Mos1 transposase</fullName>
    </submittedName>
</protein>
<dbReference type="InterPro" id="IPR052709">
    <property type="entry name" value="Transposase-MT_Hybrid"/>
</dbReference>
<keyword evidence="2" id="KW-1185">Reference proteome</keyword>
<accession>A0A4C1V5D3</accession>
<dbReference type="GO" id="GO:0046975">
    <property type="term" value="F:histone H3K36 methyltransferase activity"/>
    <property type="evidence" value="ECO:0007669"/>
    <property type="project" value="TreeGrafter"/>
</dbReference>
<dbReference type="GO" id="GO:0006303">
    <property type="term" value="P:double-strand break repair via nonhomologous end joining"/>
    <property type="evidence" value="ECO:0007669"/>
    <property type="project" value="TreeGrafter"/>
</dbReference>
<dbReference type="PANTHER" id="PTHR46060">
    <property type="entry name" value="MARINER MOS1 TRANSPOSASE-LIKE PROTEIN"/>
    <property type="match status" value="1"/>
</dbReference>
<dbReference type="GO" id="GO:0000729">
    <property type="term" value="P:DNA double-strand break processing"/>
    <property type="evidence" value="ECO:0007669"/>
    <property type="project" value="TreeGrafter"/>
</dbReference>
<dbReference type="GO" id="GO:0003697">
    <property type="term" value="F:single-stranded DNA binding"/>
    <property type="evidence" value="ECO:0007669"/>
    <property type="project" value="TreeGrafter"/>
</dbReference>
<dbReference type="GO" id="GO:0042800">
    <property type="term" value="F:histone H3K4 methyltransferase activity"/>
    <property type="evidence" value="ECO:0007669"/>
    <property type="project" value="TreeGrafter"/>
</dbReference>
<organism evidence="1 2">
    <name type="scientific">Eumeta variegata</name>
    <name type="common">Bagworm moth</name>
    <name type="synonym">Eumeta japonica</name>
    <dbReference type="NCBI Taxonomy" id="151549"/>
    <lineage>
        <taxon>Eukaryota</taxon>
        <taxon>Metazoa</taxon>
        <taxon>Ecdysozoa</taxon>
        <taxon>Arthropoda</taxon>
        <taxon>Hexapoda</taxon>
        <taxon>Insecta</taxon>
        <taxon>Pterygota</taxon>
        <taxon>Neoptera</taxon>
        <taxon>Endopterygota</taxon>
        <taxon>Lepidoptera</taxon>
        <taxon>Glossata</taxon>
        <taxon>Ditrysia</taxon>
        <taxon>Tineoidea</taxon>
        <taxon>Psychidae</taxon>
        <taxon>Oiketicinae</taxon>
        <taxon>Eumeta</taxon>
    </lineage>
</organism>
<evidence type="ECO:0000313" key="1">
    <source>
        <dbReference type="EMBL" id="GBP34028.1"/>
    </source>
</evidence>
<dbReference type="GO" id="GO:0000014">
    <property type="term" value="F:single-stranded DNA endodeoxyribonuclease activity"/>
    <property type="evidence" value="ECO:0007669"/>
    <property type="project" value="TreeGrafter"/>
</dbReference>
<dbReference type="GO" id="GO:0044547">
    <property type="term" value="F:DNA topoisomerase binding"/>
    <property type="evidence" value="ECO:0007669"/>
    <property type="project" value="TreeGrafter"/>
</dbReference>
<dbReference type="PANTHER" id="PTHR46060:SF2">
    <property type="entry name" value="HISTONE-LYSINE N-METHYLTRANSFERASE SETMAR"/>
    <property type="match status" value="1"/>
</dbReference>
<dbReference type="GO" id="GO:0005634">
    <property type="term" value="C:nucleus"/>
    <property type="evidence" value="ECO:0007669"/>
    <property type="project" value="TreeGrafter"/>
</dbReference>
<dbReference type="GO" id="GO:0031297">
    <property type="term" value="P:replication fork processing"/>
    <property type="evidence" value="ECO:0007669"/>
    <property type="project" value="TreeGrafter"/>
</dbReference>
<dbReference type="GO" id="GO:0000793">
    <property type="term" value="C:condensed chromosome"/>
    <property type="evidence" value="ECO:0007669"/>
    <property type="project" value="TreeGrafter"/>
</dbReference>
<dbReference type="Proteomes" id="UP000299102">
    <property type="component" value="Unassembled WGS sequence"/>
</dbReference>